<comment type="function">
    <text evidence="4">Catalyzes the isomerization of ribose 1,5-bisphosphate (R15P) to ribulose 1,5-bisphosphate (RuBP), the CO(2) acceptor and substrate for RubisCO. Functions in an archaeal AMP degradation pathway, together with AMP phosphorylase and RubisCO.</text>
</comment>
<feature type="binding site" evidence="4">
    <location>
        <position position="66"/>
    </location>
    <ligand>
        <name>substrate</name>
    </ligand>
</feature>
<dbReference type="STRING" id="1550241.MA03_08050"/>
<dbReference type="InterPro" id="IPR000649">
    <property type="entry name" value="IF-2B-related"/>
</dbReference>
<dbReference type="SUPFAM" id="SSF100950">
    <property type="entry name" value="NagB/RpiA/CoA transferase-like"/>
    <property type="match status" value="1"/>
</dbReference>
<sequence length="328" mass="36383">MMERALPEEVVEIARDIKDMRIRGAGRIARAAARALSMAVEKYSGDDLEDFRRYIGFVAEYLVKTRPTAVSLPNAVSFVVNPFFKARDLKSVQEARRMLLERASAFIKYSEDALERIAEIGSRLVQDGDNILTHCNSEAVASIIRRAIREGKNIKVFATETRPLYQGHITARMLLDAGADITLIPDSSIRSIIRRIDKVIVGADTVTANGAVVNKIGTSLIALIAHERRTDFYVATETYKFSPYTVWGEPVVIEERAPTEVASQEFLDKHPKLKILNPSFDVTPSSYITGIITEIGLIPPNAALLVLEEVYGREAGHEPIQGLDEGEV</sequence>
<dbReference type="NCBIfam" id="TIGR00511">
    <property type="entry name" value="ribulose_e2b2"/>
    <property type="match status" value="1"/>
</dbReference>
<evidence type="ECO:0000313" key="6">
    <source>
        <dbReference type="EMBL" id="AKG39193.1"/>
    </source>
</evidence>
<dbReference type="EMBL" id="CP009961">
    <property type="protein sequence ID" value="AKG39193.1"/>
    <property type="molecule type" value="Genomic_DNA"/>
</dbReference>
<dbReference type="PROSITE" id="PS50175">
    <property type="entry name" value="ASP_PROT_RETROV"/>
    <property type="match status" value="1"/>
</dbReference>
<dbReference type="GO" id="GO:0006508">
    <property type="term" value="P:proteolysis"/>
    <property type="evidence" value="ECO:0007669"/>
    <property type="project" value="InterPro"/>
</dbReference>
<dbReference type="GO" id="GO:0019323">
    <property type="term" value="P:pentose catabolic process"/>
    <property type="evidence" value="ECO:0007669"/>
    <property type="project" value="UniProtKB-UniRule"/>
</dbReference>
<dbReference type="FunFam" id="3.40.50.10470:FF:000019">
    <property type="entry name" value="Ribose 1,5-bisphosphate isomerase"/>
    <property type="match status" value="1"/>
</dbReference>
<comment type="caution">
    <text evidence="4">Lacks conserved residue(s) required for the propagation of feature annotation.</text>
</comment>
<dbReference type="InterPro" id="IPR042529">
    <property type="entry name" value="IF_2B-like_C"/>
</dbReference>
<evidence type="ECO:0000256" key="1">
    <source>
        <dbReference type="ARBA" id="ARBA00009229"/>
    </source>
</evidence>
<dbReference type="NCBIfam" id="TIGR00524">
    <property type="entry name" value="eIF-2B_rel"/>
    <property type="match status" value="1"/>
</dbReference>
<dbReference type="InterPro" id="IPR027363">
    <property type="entry name" value="M1Pi_N"/>
</dbReference>
<reference evidence="6 7" key="1">
    <citation type="journal article" date="2015" name="Stand. Genomic Sci.">
        <title>Complete genome sequence of and proposal of Thermofilum uzonense sp. nov. a novel hyperthermophilic crenarchaeon and emended description of the genus Thermofilum.</title>
        <authorList>
            <person name="Toshchakov S.V."/>
            <person name="Korzhenkov A.A."/>
            <person name="Samarov N.I."/>
            <person name="Mazunin I.O."/>
            <person name="Mozhey O.I."/>
            <person name="Shmyr I.S."/>
            <person name="Derbikova K.S."/>
            <person name="Taranov E.A."/>
            <person name="Dominova I.N."/>
            <person name="Bonch-Osmolovskaya E.A."/>
            <person name="Patrushev M.V."/>
            <person name="Podosokorskaya O.A."/>
            <person name="Kublanov I.V."/>
        </authorList>
    </citation>
    <scope>NUCLEOTIDE SEQUENCE [LARGE SCALE GENOMIC DNA]</scope>
    <source>
        <strain evidence="6 7">1807-2</strain>
    </source>
</reference>
<proteinExistence type="inferred from homology"/>
<feature type="domain" description="Peptidase A2" evidence="5">
    <location>
        <begin position="171"/>
        <end position="251"/>
    </location>
</feature>
<feature type="active site" description="Proton donor" evidence="4">
    <location>
        <position position="204"/>
    </location>
</feature>
<dbReference type="Pfam" id="PF01008">
    <property type="entry name" value="IF-2B"/>
    <property type="match status" value="1"/>
</dbReference>
<comment type="catalytic activity">
    <reaction evidence="4">
        <text>alpha-D-ribose 1,5-bisphosphate = D-ribulose 1,5-bisphosphate</text>
        <dbReference type="Rhea" id="RHEA:32243"/>
        <dbReference type="ChEBI" id="CHEBI:57870"/>
        <dbReference type="ChEBI" id="CHEBI:68688"/>
        <dbReference type="EC" id="5.3.1.29"/>
    </reaction>
</comment>
<evidence type="ECO:0000256" key="4">
    <source>
        <dbReference type="HAMAP-Rule" id="MF_02230"/>
    </source>
</evidence>
<dbReference type="EC" id="5.3.1.29" evidence="4"/>
<dbReference type="Proteomes" id="UP000067434">
    <property type="component" value="Chromosome"/>
</dbReference>
<dbReference type="Gene3D" id="3.40.50.10470">
    <property type="entry name" value="Translation initiation factor eif-2b, domain 2"/>
    <property type="match status" value="1"/>
</dbReference>
<comment type="similarity">
    <text evidence="1 4">Belongs to the eIF-2B alpha/beta/delta subunits family. R15P isomerase subfamily.</text>
</comment>
<dbReference type="GO" id="GO:0003743">
    <property type="term" value="F:translation initiation factor activity"/>
    <property type="evidence" value="ECO:0007669"/>
    <property type="project" value="UniProtKB-KW"/>
</dbReference>
<dbReference type="PANTHER" id="PTHR43475">
    <property type="entry name" value="METHYLTHIORIBOSE-1-PHOSPHATE ISOMERASE"/>
    <property type="match status" value="1"/>
</dbReference>
<dbReference type="HOGENOM" id="CLU_016218_2_1_2"/>
<gene>
    <name evidence="6" type="ORF">MA03_08050</name>
</gene>
<feature type="binding site" evidence="4">
    <location>
        <position position="240"/>
    </location>
    <ligand>
        <name>substrate</name>
    </ligand>
</feature>
<protein>
    <recommendedName>
        <fullName evidence="4">Ribose 1,5-bisphosphate isomerase</fullName>
        <shortName evidence="4">R15P isomerase</shortName>
        <shortName evidence="4">R15Pi</shortName>
        <ecNumber evidence="4">5.3.1.29</ecNumber>
    </recommendedName>
    <alternativeName>
        <fullName evidence="4">Ribulose 1,5-bisphosphate synthase</fullName>
        <shortName evidence="4">RuBP synthase</shortName>
    </alternativeName>
</protein>
<dbReference type="InterPro" id="IPR005250">
    <property type="entry name" value="R15Pi"/>
</dbReference>
<keyword evidence="6" id="KW-0648">Protein biosynthesis</keyword>
<evidence type="ECO:0000313" key="7">
    <source>
        <dbReference type="Proteomes" id="UP000067434"/>
    </source>
</evidence>
<keyword evidence="2 4" id="KW-0413">Isomerase</keyword>
<evidence type="ECO:0000256" key="3">
    <source>
        <dbReference type="ARBA" id="ARBA00023277"/>
    </source>
</evidence>
<dbReference type="GO" id="GO:0046523">
    <property type="term" value="F:S-methyl-5-thioribose-1-phosphate isomerase activity"/>
    <property type="evidence" value="ECO:0007669"/>
    <property type="project" value="TreeGrafter"/>
</dbReference>
<dbReference type="InterPro" id="IPR011559">
    <property type="entry name" value="Initiation_fac_2B_a/b/d"/>
</dbReference>
<dbReference type="RefSeq" id="WP_424738182.1">
    <property type="nucleotide sequence ID" value="NZ_JBNAVD010000009.1"/>
</dbReference>
<dbReference type="PATRIC" id="fig|1550241.5.peg.1667"/>
<dbReference type="GO" id="GO:0019509">
    <property type="term" value="P:L-methionine salvage from methylthioadenosine"/>
    <property type="evidence" value="ECO:0007669"/>
    <property type="project" value="TreeGrafter"/>
</dbReference>
<dbReference type="PANTHER" id="PTHR43475:SF2">
    <property type="entry name" value="RIBOSE 1,5-BISPHOSPHATE ISOMERASE"/>
    <property type="match status" value="1"/>
</dbReference>
<feature type="binding site" evidence="4">
    <location>
        <begin position="214"/>
        <end position="215"/>
    </location>
    <ligand>
        <name>substrate</name>
    </ligand>
</feature>
<name>A0A0F7FIJ7_9CREN</name>
<feature type="binding site" evidence="4">
    <location>
        <begin position="23"/>
        <end position="26"/>
    </location>
    <ligand>
        <name>substrate</name>
    </ligand>
</feature>
<evidence type="ECO:0000259" key="5">
    <source>
        <dbReference type="PROSITE" id="PS50175"/>
    </source>
</evidence>
<comment type="miscellaneous">
    <text evidence="4">Reaction proceeds via a cis-phosphoenolate intermediate.</text>
</comment>
<evidence type="ECO:0000256" key="2">
    <source>
        <dbReference type="ARBA" id="ARBA00023235"/>
    </source>
</evidence>
<dbReference type="Gene3D" id="1.20.120.420">
    <property type="entry name" value="translation initiation factor eif-2b, domain 1"/>
    <property type="match status" value="1"/>
</dbReference>
<dbReference type="InterPro" id="IPR001995">
    <property type="entry name" value="Peptidase_A2_cat"/>
</dbReference>
<dbReference type="HAMAP" id="MF_02230">
    <property type="entry name" value="R15P_isomerase"/>
    <property type="match status" value="1"/>
</dbReference>
<dbReference type="InterPro" id="IPR037171">
    <property type="entry name" value="NagB/RpiA_transferase-like"/>
</dbReference>
<keyword evidence="3 4" id="KW-0119">Carbohydrate metabolism</keyword>
<organism evidence="6 7">
    <name type="scientific">Infirmifilum uzonense</name>
    <dbReference type="NCBI Taxonomy" id="1550241"/>
    <lineage>
        <taxon>Archaea</taxon>
        <taxon>Thermoproteota</taxon>
        <taxon>Thermoprotei</taxon>
        <taxon>Thermofilales</taxon>
        <taxon>Thermofilaceae</taxon>
        <taxon>Infirmifilum</taxon>
    </lineage>
</organism>
<accession>A0A0F7FIJ7</accession>
<keyword evidence="6" id="KW-0396">Initiation factor</keyword>
<dbReference type="GO" id="GO:0043917">
    <property type="term" value="F:ribose 1,5-bisphosphate isomerase activity"/>
    <property type="evidence" value="ECO:0007669"/>
    <property type="project" value="UniProtKB-UniRule"/>
</dbReference>
<feature type="active site" description="Proton acceptor" evidence="4">
    <location>
        <position position="135"/>
    </location>
</feature>
<dbReference type="AlphaFoldDB" id="A0A0F7FIJ7"/>
<keyword evidence="7" id="KW-1185">Reference proteome</keyword>
<dbReference type="KEGG" id="thf:MA03_08050"/>
<dbReference type="GO" id="GO:0004190">
    <property type="term" value="F:aspartic-type endopeptidase activity"/>
    <property type="evidence" value="ECO:0007669"/>
    <property type="project" value="InterPro"/>
</dbReference>